<dbReference type="EMBL" id="FLRD01000135">
    <property type="protein sequence ID" value="SBT44817.1"/>
    <property type="molecule type" value="Genomic_DNA"/>
</dbReference>
<reference evidence="4" key="2">
    <citation type="submission" date="2016-05" db="EMBL/GenBank/DDBJ databases">
        <authorList>
            <person name="Lavstsen T."/>
            <person name="Jespersen J.S."/>
        </authorList>
    </citation>
    <scope>NUCLEOTIDE SEQUENCE [LARGE SCALE GENOMIC DNA]</scope>
</reference>
<protein>
    <submittedName>
        <fullName evidence="4">50S ribosomal protein L10, putative</fullName>
    </submittedName>
</protein>
<evidence type="ECO:0000313" key="7">
    <source>
        <dbReference type="Proteomes" id="UP000078555"/>
    </source>
</evidence>
<keyword evidence="3" id="KW-0687">Ribonucleoprotein</keyword>
<dbReference type="InterPro" id="IPR001790">
    <property type="entry name" value="Ribosomal_uL10"/>
</dbReference>
<comment type="similarity">
    <text evidence="1">Belongs to the universal ribosomal protein uL10 family.</text>
</comment>
<keyword evidence="7" id="KW-1185">Reference proteome</keyword>
<evidence type="ECO:0000256" key="1">
    <source>
        <dbReference type="ARBA" id="ARBA00008889"/>
    </source>
</evidence>
<reference evidence="6" key="1">
    <citation type="submission" date="2016-05" db="EMBL/GenBank/DDBJ databases">
        <authorList>
            <person name="Naeem Raeece"/>
        </authorList>
    </citation>
    <scope>NUCLEOTIDE SEQUENCE [LARGE SCALE GENOMIC DNA]</scope>
</reference>
<dbReference type="Gene3D" id="3.30.70.1730">
    <property type="match status" value="1"/>
</dbReference>
<dbReference type="EMBL" id="FLRE01000046">
    <property type="protein sequence ID" value="SBT32900.1"/>
    <property type="molecule type" value="Genomic_DNA"/>
</dbReference>
<evidence type="ECO:0000256" key="3">
    <source>
        <dbReference type="ARBA" id="ARBA00023274"/>
    </source>
</evidence>
<dbReference type="Proteomes" id="UP000078550">
    <property type="component" value="Unassembled WGS sequence"/>
</dbReference>
<evidence type="ECO:0000313" key="5">
    <source>
        <dbReference type="EMBL" id="SBT44817.1"/>
    </source>
</evidence>
<dbReference type="Proteomes" id="UP000078555">
    <property type="component" value="Unassembled WGS sequence"/>
</dbReference>
<gene>
    <name evidence="5" type="ORF">POVWA1_050680</name>
    <name evidence="4" type="ORF">POVWA2_012000</name>
</gene>
<accession>A0A1A8YMV3</accession>
<dbReference type="CDD" id="cd05797">
    <property type="entry name" value="Ribosomal_L10"/>
    <property type="match status" value="1"/>
</dbReference>
<evidence type="ECO:0000313" key="6">
    <source>
        <dbReference type="Proteomes" id="UP000078550"/>
    </source>
</evidence>
<proteinExistence type="inferred from homology"/>
<name>A0A1A8YMV3_PLAOA</name>
<dbReference type="GO" id="GO:1990904">
    <property type="term" value="C:ribonucleoprotein complex"/>
    <property type="evidence" value="ECO:0007669"/>
    <property type="project" value="UniProtKB-KW"/>
</dbReference>
<evidence type="ECO:0000256" key="2">
    <source>
        <dbReference type="ARBA" id="ARBA00022980"/>
    </source>
</evidence>
<sequence>MMFTIRINVRQLAFVLLLFFIYRIYLPDHSKKYLEFSDTFRENTLFISAAALKKNGTLLARKNVVKLFWKKKNYPYNRYLAGERQNTYCENAGYTYAYHLNADCTSASYTNAFYIKLPCANTHRRDGPCTDNRKFSLHSRKCSGYRNTREGKEETVRKMRRILKVTKLLIQLNSFKMTPNLRMDLLINMPRPHVRMHMVKNTMMKLSVKNTPFEAITPHLKESNVYLFIMNENYISFALYRNKMFSSLYKEYKLNNFIKVAVYENTILNKKETEDLINLKSYNVYFGQVVNKINKIITSIPTSIMQIPSSIARGIYLHTQKK</sequence>
<keyword evidence="2 4" id="KW-0689">Ribosomal protein</keyword>
<organism evidence="4 6">
    <name type="scientific">Plasmodium ovale wallikeri</name>
    <dbReference type="NCBI Taxonomy" id="864142"/>
    <lineage>
        <taxon>Eukaryota</taxon>
        <taxon>Sar</taxon>
        <taxon>Alveolata</taxon>
        <taxon>Apicomplexa</taxon>
        <taxon>Aconoidasida</taxon>
        <taxon>Haemosporida</taxon>
        <taxon>Plasmodiidae</taxon>
        <taxon>Plasmodium</taxon>
        <taxon>Plasmodium (Plasmodium)</taxon>
    </lineage>
</organism>
<dbReference type="InterPro" id="IPR043141">
    <property type="entry name" value="Ribosomal_uL10-like_sf"/>
</dbReference>
<dbReference type="GO" id="GO:0005840">
    <property type="term" value="C:ribosome"/>
    <property type="evidence" value="ECO:0007669"/>
    <property type="project" value="UniProtKB-KW"/>
</dbReference>
<dbReference type="InterPro" id="IPR047865">
    <property type="entry name" value="Ribosomal_uL10_bac_type"/>
</dbReference>
<dbReference type="SUPFAM" id="SSF160369">
    <property type="entry name" value="Ribosomal protein L10-like"/>
    <property type="match status" value="1"/>
</dbReference>
<dbReference type="AlphaFoldDB" id="A0A1A8YMV3"/>
<dbReference type="Pfam" id="PF00466">
    <property type="entry name" value="Ribosomal_L10"/>
    <property type="match status" value="1"/>
</dbReference>
<dbReference type="PANTHER" id="PTHR11560">
    <property type="entry name" value="39S RIBOSOMAL PROTEIN L10, MITOCHONDRIAL"/>
    <property type="match status" value="1"/>
</dbReference>
<reference evidence="7" key="3">
    <citation type="submission" date="2016-05" db="EMBL/GenBank/DDBJ databases">
        <authorList>
            <person name="Naeem R."/>
        </authorList>
    </citation>
    <scope>NUCLEOTIDE SEQUENCE [LARGE SCALE GENOMIC DNA]</scope>
</reference>
<evidence type="ECO:0000313" key="4">
    <source>
        <dbReference type="EMBL" id="SBT32900.1"/>
    </source>
</evidence>